<feature type="compositionally biased region" description="Gly residues" evidence="10">
    <location>
        <begin position="334"/>
        <end position="347"/>
    </location>
</feature>
<keyword evidence="3" id="KW-0812">Transmembrane</keyword>
<keyword evidence="6" id="KW-0472">Membrane</keyword>
<evidence type="ECO:0000256" key="3">
    <source>
        <dbReference type="ARBA" id="ARBA00022692"/>
    </source>
</evidence>
<feature type="region of interest" description="Disordered" evidence="10">
    <location>
        <begin position="403"/>
        <end position="526"/>
    </location>
</feature>
<evidence type="ECO:0000256" key="1">
    <source>
        <dbReference type="ARBA" id="ARBA00004389"/>
    </source>
</evidence>
<gene>
    <name evidence="11" type="ORF">P7K49_012538</name>
</gene>
<evidence type="ECO:0000256" key="8">
    <source>
        <dbReference type="ARBA" id="ARBA00037157"/>
    </source>
</evidence>
<evidence type="ECO:0008006" key="13">
    <source>
        <dbReference type="Google" id="ProtNLM"/>
    </source>
</evidence>
<keyword evidence="5" id="KW-1133">Transmembrane helix</keyword>
<protein>
    <recommendedName>
        <fullName evidence="13">Stress-associated endoplasmic reticulum protein</fullName>
    </recommendedName>
</protein>
<evidence type="ECO:0000256" key="2">
    <source>
        <dbReference type="ARBA" id="ARBA00005500"/>
    </source>
</evidence>
<feature type="compositionally biased region" description="Low complexity" evidence="10">
    <location>
        <begin position="285"/>
        <end position="302"/>
    </location>
</feature>
<evidence type="ECO:0000256" key="6">
    <source>
        <dbReference type="ARBA" id="ARBA00023136"/>
    </source>
</evidence>
<evidence type="ECO:0000256" key="7">
    <source>
        <dbReference type="ARBA" id="ARBA00023230"/>
    </source>
</evidence>
<feature type="compositionally biased region" description="Polar residues" evidence="10">
    <location>
        <begin position="162"/>
        <end position="173"/>
    </location>
</feature>
<dbReference type="Pfam" id="PF06624">
    <property type="entry name" value="RAMP4"/>
    <property type="match status" value="1"/>
</dbReference>
<feature type="region of interest" description="Disordered" evidence="10">
    <location>
        <begin position="1"/>
        <end position="365"/>
    </location>
</feature>
<dbReference type="InterPro" id="IPR010580">
    <property type="entry name" value="ER_stress-assoc"/>
</dbReference>
<dbReference type="EMBL" id="JASSZA010000005">
    <property type="protein sequence ID" value="KAK2112791.1"/>
    <property type="molecule type" value="Genomic_DNA"/>
</dbReference>
<evidence type="ECO:0000313" key="12">
    <source>
        <dbReference type="Proteomes" id="UP001266305"/>
    </source>
</evidence>
<evidence type="ECO:0000256" key="10">
    <source>
        <dbReference type="SAM" id="MobiDB-lite"/>
    </source>
</evidence>
<evidence type="ECO:0000313" key="11">
    <source>
        <dbReference type="EMBL" id="KAK2112791.1"/>
    </source>
</evidence>
<comment type="subcellular location">
    <subcellularLocation>
        <location evidence="1">Endoplasmic reticulum membrane</location>
        <topology evidence="1">Single-pass membrane protein</topology>
    </subcellularLocation>
</comment>
<feature type="compositionally biased region" description="Low complexity" evidence="10">
    <location>
        <begin position="350"/>
        <end position="365"/>
    </location>
</feature>
<feature type="compositionally biased region" description="Basic and acidic residues" evidence="10">
    <location>
        <begin position="190"/>
        <end position="199"/>
    </location>
</feature>
<feature type="compositionally biased region" description="Basic residues" evidence="10">
    <location>
        <begin position="438"/>
        <end position="447"/>
    </location>
</feature>
<dbReference type="PANTHER" id="PTHR15601:SF20">
    <property type="entry name" value="STRESS-ASSOCIATED ENDOPLASMIC RETICULUM PROTEIN 2"/>
    <property type="match status" value="1"/>
</dbReference>
<proteinExistence type="inferred from homology"/>
<feature type="compositionally biased region" description="Polar residues" evidence="10">
    <location>
        <begin position="1"/>
        <end position="12"/>
    </location>
</feature>
<keyword evidence="4" id="KW-0256">Endoplasmic reticulum</keyword>
<comment type="caution">
    <text evidence="11">The sequence shown here is derived from an EMBL/GenBank/DDBJ whole genome shotgun (WGS) entry which is preliminary data.</text>
</comment>
<evidence type="ECO:0000256" key="5">
    <source>
        <dbReference type="ARBA" id="ARBA00022989"/>
    </source>
</evidence>
<reference evidence="11 12" key="1">
    <citation type="submission" date="2023-05" db="EMBL/GenBank/DDBJ databases">
        <title>B98-5 Cell Line De Novo Hybrid Assembly: An Optical Mapping Approach.</title>
        <authorList>
            <person name="Kananen K."/>
            <person name="Auerbach J.A."/>
            <person name="Kautto E."/>
            <person name="Blachly J.S."/>
        </authorList>
    </citation>
    <scope>NUCLEOTIDE SEQUENCE [LARGE SCALE GENOMIC DNA]</scope>
    <source>
        <strain evidence="11">B95-8</strain>
        <tissue evidence="11">Cell line</tissue>
    </source>
</reference>
<comment type="subunit">
    <text evidence="9">Interacts with SEC61B, SEC61A1 and the SEC61 complex. Interacts with CANX.</text>
</comment>
<dbReference type="Proteomes" id="UP001266305">
    <property type="component" value="Unassembled WGS sequence"/>
</dbReference>
<name>A0ABQ9VUH1_SAGOE</name>
<accession>A0ABQ9VUH1</accession>
<evidence type="ECO:0000256" key="9">
    <source>
        <dbReference type="ARBA" id="ARBA00038831"/>
    </source>
</evidence>
<keyword evidence="12" id="KW-1185">Reference proteome</keyword>
<sequence length="526" mass="55771">MARIPTASSWPRSQLRPHGPDPNCVLMAPIPTASSRPGSQLRPHGPDPNCVLTARIPTASSRPGSQLRPHGPDPNSVLTARIPTPSSRPGSQLRPHGPDPNSVLTARIPTPSSRPGSQLRPHGPDPNCVLTARIPTPSSRPGSQLRPHGPDPRPPGDAASCLFSTVQSGSLQPSRKALQRVSQRGALPHFPEEEARLVDPKTLGNWGREPRQRGPSPGLSACLLRAPRVQPSSRGDRAARPEAQPPPSLPRTSGGAAPRPRRAHKRRGRQNLRPRRVRPQDRDPAGPGSARCAPAAPASVAARGRELRGPEGWRGSRSGFPERRDYFRPVCGLSGAGRRGSGSGARGARGRALPPAAPGRAAGVLAGRARPCRRGSRGGSLQGSVSERQAMVAKQRIRMANEKHSKNITQRGNVAKTLVRRGRSRPGPAGWAGWGRGRAGRGRRRVRPPGSRPAPSAGPCSGAESRAQGRVVRLSSSWAERALVGRGLSGSGRLGYRGDAEEPPLPRERPGPCPRERWNASSSGAT</sequence>
<organism evidence="11 12">
    <name type="scientific">Saguinus oedipus</name>
    <name type="common">Cotton-top tamarin</name>
    <name type="synonym">Oedipomidas oedipus</name>
    <dbReference type="NCBI Taxonomy" id="9490"/>
    <lineage>
        <taxon>Eukaryota</taxon>
        <taxon>Metazoa</taxon>
        <taxon>Chordata</taxon>
        <taxon>Craniata</taxon>
        <taxon>Vertebrata</taxon>
        <taxon>Euteleostomi</taxon>
        <taxon>Mammalia</taxon>
        <taxon>Eutheria</taxon>
        <taxon>Euarchontoglires</taxon>
        <taxon>Primates</taxon>
        <taxon>Haplorrhini</taxon>
        <taxon>Platyrrhini</taxon>
        <taxon>Cebidae</taxon>
        <taxon>Callitrichinae</taxon>
        <taxon>Saguinus</taxon>
    </lineage>
</organism>
<comment type="function">
    <text evidence="8">Interacts with target proteins during their translocation into the lumen of the endoplasmic reticulum. Protects unfolded target proteins against degradation during ER stress. May facilitate glycosylation of target proteins after termination of ER stress. May modulate the use of N-glycosylation sites on target proteins.</text>
</comment>
<feature type="compositionally biased region" description="Low complexity" evidence="10">
    <location>
        <begin position="453"/>
        <end position="463"/>
    </location>
</feature>
<feature type="compositionally biased region" description="Basic residues" evidence="10">
    <location>
        <begin position="259"/>
        <end position="277"/>
    </location>
</feature>
<keyword evidence="7" id="KW-0834">Unfolded protein response</keyword>
<evidence type="ECO:0000256" key="4">
    <source>
        <dbReference type="ARBA" id="ARBA00022824"/>
    </source>
</evidence>
<dbReference type="PANTHER" id="PTHR15601">
    <property type="entry name" value="STRESS ASSOCIATED ENDOPLASMIC RETICULUM PROTEIN SERP1/RAMP4"/>
    <property type="match status" value="1"/>
</dbReference>
<feature type="compositionally biased region" description="Basic and acidic residues" evidence="10">
    <location>
        <begin position="496"/>
        <end position="518"/>
    </location>
</feature>
<comment type="similarity">
    <text evidence="2">Belongs to the RAMP4 family.</text>
</comment>